<sequence length="219" mass="24166">MQRRFSMWWPSLLRHRVLSEGIAIALVVSIVAVVAGYRLNWTGFQGRTLWDWLNLLGVLAIPVVVGVGTAWISTEQAREAALHGYLDKMADLLLSENLRQSKTNAEVRAVARTRTWTILRLLDPDRRSILFTFLAESDLINIIDLSKANFSGADLSGADLRGADLRTANLSNANLRGANLDGLNLLAANVTMAQLLQAKSREGTIMPTQTEAETTRDIP</sequence>
<dbReference type="Proteomes" id="UP000612362">
    <property type="component" value="Unassembled WGS sequence"/>
</dbReference>
<dbReference type="InterPro" id="IPR051082">
    <property type="entry name" value="Pentapeptide-BTB/POZ_domain"/>
</dbReference>
<feature type="transmembrane region" description="Helical" evidence="1">
    <location>
        <begin position="52"/>
        <end position="72"/>
    </location>
</feature>
<dbReference type="InterPro" id="IPR001646">
    <property type="entry name" value="5peptide_repeat"/>
</dbReference>
<keyword evidence="1" id="KW-0812">Transmembrane</keyword>
<organism evidence="2 3">
    <name type="scientific">Ktedonospora formicarum</name>
    <dbReference type="NCBI Taxonomy" id="2778364"/>
    <lineage>
        <taxon>Bacteria</taxon>
        <taxon>Bacillati</taxon>
        <taxon>Chloroflexota</taxon>
        <taxon>Ktedonobacteria</taxon>
        <taxon>Ktedonobacterales</taxon>
        <taxon>Ktedonobacteraceae</taxon>
        <taxon>Ktedonospora</taxon>
    </lineage>
</organism>
<keyword evidence="1" id="KW-1133">Transmembrane helix</keyword>
<dbReference type="Pfam" id="PF00805">
    <property type="entry name" value="Pentapeptide"/>
    <property type="match status" value="1"/>
</dbReference>
<gene>
    <name evidence="2" type="ORF">KSX_64880</name>
</gene>
<evidence type="ECO:0008006" key="4">
    <source>
        <dbReference type="Google" id="ProtNLM"/>
    </source>
</evidence>
<evidence type="ECO:0000256" key="1">
    <source>
        <dbReference type="SAM" id="Phobius"/>
    </source>
</evidence>
<dbReference type="SUPFAM" id="SSF141571">
    <property type="entry name" value="Pentapeptide repeat-like"/>
    <property type="match status" value="1"/>
</dbReference>
<dbReference type="EMBL" id="BNJF01000004">
    <property type="protein sequence ID" value="GHO48325.1"/>
    <property type="molecule type" value="Genomic_DNA"/>
</dbReference>
<protein>
    <recommendedName>
        <fullName evidence="4">Pentapeptide repeat-containing protein</fullName>
    </recommendedName>
</protein>
<dbReference type="Gene3D" id="2.160.20.80">
    <property type="entry name" value="E3 ubiquitin-protein ligase SopA"/>
    <property type="match status" value="1"/>
</dbReference>
<dbReference type="PANTHER" id="PTHR14136">
    <property type="entry name" value="BTB_POZ DOMAIN-CONTAINING PROTEIN KCTD9"/>
    <property type="match status" value="1"/>
</dbReference>
<dbReference type="AlphaFoldDB" id="A0A8J3MUK8"/>
<comment type="caution">
    <text evidence="2">The sequence shown here is derived from an EMBL/GenBank/DDBJ whole genome shotgun (WGS) entry which is preliminary data.</text>
</comment>
<reference evidence="2" key="1">
    <citation type="submission" date="2020-10" db="EMBL/GenBank/DDBJ databases">
        <title>Taxonomic study of unclassified bacteria belonging to the class Ktedonobacteria.</title>
        <authorList>
            <person name="Yabe S."/>
            <person name="Wang C.M."/>
            <person name="Zheng Y."/>
            <person name="Sakai Y."/>
            <person name="Cavaletti L."/>
            <person name="Monciardini P."/>
            <person name="Donadio S."/>
        </authorList>
    </citation>
    <scope>NUCLEOTIDE SEQUENCE</scope>
    <source>
        <strain evidence="2">SOSP1-1</strain>
    </source>
</reference>
<proteinExistence type="predicted"/>
<dbReference type="PANTHER" id="PTHR14136:SF17">
    <property type="entry name" value="BTB_POZ DOMAIN-CONTAINING PROTEIN KCTD9"/>
    <property type="match status" value="1"/>
</dbReference>
<keyword evidence="3" id="KW-1185">Reference proteome</keyword>
<accession>A0A8J3MUK8</accession>
<evidence type="ECO:0000313" key="2">
    <source>
        <dbReference type="EMBL" id="GHO48325.1"/>
    </source>
</evidence>
<feature type="transmembrane region" description="Helical" evidence="1">
    <location>
        <begin position="21"/>
        <end position="40"/>
    </location>
</feature>
<name>A0A8J3MUK8_9CHLR</name>
<dbReference type="RefSeq" id="WP_220197552.1">
    <property type="nucleotide sequence ID" value="NZ_BNJF01000004.1"/>
</dbReference>
<evidence type="ECO:0000313" key="3">
    <source>
        <dbReference type="Proteomes" id="UP000612362"/>
    </source>
</evidence>
<keyword evidence="1" id="KW-0472">Membrane</keyword>